<dbReference type="SUPFAM" id="SSF51412">
    <property type="entry name" value="Inosine monophosphate dehydrogenase (IMPDH)"/>
    <property type="match status" value="1"/>
</dbReference>
<protein>
    <submittedName>
        <fullName evidence="4">Putative oxidoreductase</fullName>
    </submittedName>
</protein>
<dbReference type="InterPro" id="IPR004136">
    <property type="entry name" value="NMO"/>
</dbReference>
<keyword evidence="3" id="KW-0560">Oxidoreductase</keyword>
<proteinExistence type="predicted"/>
<evidence type="ECO:0000313" key="5">
    <source>
        <dbReference type="Proteomes" id="UP000002212"/>
    </source>
</evidence>
<dbReference type="GO" id="GO:0018580">
    <property type="term" value="F:nitronate monooxygenase activity"/>
    <property type="evidence" value="ECO:0007669"/>
    <property type="project" value="InterPro"/>
</dbReference>
<dbReference type="EMBL" id="AP011115">
    <property type="protein sequence ID" value="BAH48808.1"/>
    <property type="molecule type" value="Genomic_DNA"/>
</dbReference>
<dbReference type="STRING" id="632772.ROP_05610"/>
<reference evidence="4 5" key="1">
    <citation type="submission" date="2009-03" db="EMBL/GenBank/DDBJ databases">
        <title>Comparison of the complete genome sequences of Rhodococcus erythropolis PR4 and Rhodococcus opacus B4.</title>
        <authorList>
            <person name="Takarada H."/>
            <person name="Sekine M."/>
            <person name="Hosoyama A."/>
            <person name="Yamada R."/>
            <person name="Fujisawa T."/>
            <person name="Omata S."/>
            <person name="Shimizu A."/>
            <person name="Tsukatani N."/>
            <person name="Tanikawa S."/>
            <person name="Fujita N."/>
            <person name="Harayama S."/>
        </authorList>
    </citation>
    <scope>NUCLEOTIDE SEQUENCE [LARGE SCALE GENOMIC DNA]</scope>
    <source>
        <strain evidence="4 5">B4</strain>
    </source>
</reference>
<dbReference type="Pfam" id="PF03060">
    <property type="entry name" value="NMO"/>
    <property type="match status" value="2"/>
</dbReference>
<organism evidence="4 5">
    <name type="scientific">Rhodococcus opacus (strain B4)</name>
    <dbReference type="NCBI Taxonomy" id="632772"/>
    <lineage>
        <taxon>Bacteria</taxon>
        <taxon>Bacillati</taxon>
        <taxon>Actinomycetota</taxon>
        <taxon>Actinomycetes</taxon>
        <taxon>Mycobacteriales</taxon>
        <taxon>Nocardiaceae</taxon>
        <taxon>Rhodococcus</taxon>
    </lineage>
</organism>
<keyword evidence="1" id="KW-0285">Flavoprotein</keyword>
<dbReference type="PATRIC" id="fig|632772.20.peg.619"/>
<evidence type="ECO:0000313" key="4">
    <source>
        <dbReference type="EMBL" id="BAH48808.1"/>
    </source>
</evidence>
<dbReference type="OrthoDB" id="9778912at2"/>
<keyword evidence="2" id="KW-0288">FMN</keyword>
<evidence type="ECO:0000256" key="1">
    <source>
        <dbReference type="ARBA" id="ARBA00022630"/>
    </source>
</evidence>
<dbReference type="PANTHER" id="PTHR32332">
    <property type="entry name" value="2-NITROPROPANE DIOXYGENASE"/>
    <property type="match status" value="1"/>
</dbReference>
<accession>C1ARY1</accession>
<evidence type="ECO:0000256" key="2">
    <source>
        <dbReference type="ARBA" id="ARBA00022643"/>
    </source>
</evidence>
<dbReference type="KEGG" id="rop:ROP_05610"/>
<name>C1ARY1_RHOOB</name>
<dbReference type="Gene3D" id="3.20.20.70">
    <property type="entry name" value="Aldolase class I"/>
    <property type="match status" value="1"/>
</dbReference>
<dbReference type="Proteomes" id="UP000002212">
    <property type="component" value="Chromosome"/>
</dbReference>
<dbReference type="CDD" id="cd04730">
    <property type="entry name" value="NPD_like"/>
    <property type="match status" value="1"/>
</dbReference>
<sequence length="329" mass="35050">MSLQNRFTEKFGIEHPIVLAPMDYVSDWRLASAVAEAGGLGLIGGGYGDESWLHDQFDQVTTAAVGCGFITWSMAQQPRLLETTIDYRPAAIFLSFADPAPHAPAIRAAGIPLICQVHDLDQARRAVEVGASVLAAQGGEAGGHGTGARSTFTLVPEIADFLRRQAPEVMLLAAGGIGDGRGLAAALALGADGALVGTRFWAAEEAAIPRAAQRRALRASGDDTIRQSAFDIVREKPWPTRYTGRVLHNGFIRRWHGDEPGLRDALREKQEQFLVAVKAENYDVANLIVGEVIGQIDRVDSVASIMDDMVGTAAAILGRSSRDLAAIGS</sequence>
<dbReference type="HOGENOM" id="CLU_038732_9_2_11"/>
<evidence type="ECO:0000256" key="3">
    <source>
        <dbReference type="ARBA" id="ARBA00023002"/>
    </source>
</evidence>
<dbReference type="InterPro" id="IPR013785">
    <property type="entry name" value="Aldolase_TIM"/>
</dbReference>
<gene>
    <name evidence="4" type="ordered locus">ROP_05610</name>
</gene>
<dbReference type="AlphaFoldDB" id="C1ARY1"/>
<dbReference type="PANTHER" id="PTHR32332:SF31">
    <property type="entry name" value="2-NITROPROPANE DIOXYGENASE FAMILY, PUTATIVE (AFU_ORTHOLOGUE AFUA_2G09850)-RELATED"/>
    <property type="match status" value="1"/>
</dbReference>